<evidence type="ECO:0000313" key="1">
    <source>
        <dbReference type="EMBL" id="OEH84506.1"/>
    </source>
</evidence>
<comment type="caution">
    <text evidence="1">The sequence shown here is derived from an EMBL/GenBank/DDBJ whole genome shotgun (WGS) entry which is preliminary data.</text>
</comment>
<evidence type="ECO:0008006" key="3">
    <source>
        <dbReference type="Google" id="ProtNLM"/>
    </source>
</evidence>
<dbReference type="Proteomes" id="UP000095255">
    <property type="component" value="Unassembled WGS sequence"/>
</dbReference>
<keyword evidence="2" id="KW-1185">Reference proteome</keyword>
<gene>
    <name evidence="1" type="ORF">BHU72_09890</name>
</gene>
<protein>
    <recommendedName>
        <fullName evidence="3">DUF4367 domain-containing protein</fullName>
    </recommendedName>
</protein>
<dbReference type="RefSeq" id="WP_069703219.1">
    <property type="nucleotide sequence ID" value="NZ_MJAT01000038.1"/>
</dbReference>
<accession>A0A1E5L347</accession>
<proteinExistence type="predicted"/>
<sequence length="342" mass="38349">MKRKFVISTSIALVMALVMFVQPVQTLALDFLSIFRVNDVKSIKITLADLEEGMQTISNLKKSFDGKEFEHKPLINVVSKSEHEVSKLTDADDFDAFKLRLPRDLESEKPEITAVGSVSTTFTIDVDASNEVLRMLNSSKQLSDNLRNVELTMVSSDSAYAKYEELLFFATQKSYLDAPKALKDELHNVMTNLPIIPTNIRQQLAKIEQDSSDIYLPVLVGFGREVDLGANNGYIYTLADFKALNETMSKNMVAPESHNTAIDSLTGNKSHKASIDEMKQKFMSKHDEQELVAMKEAHEKAIQEMPNLENASVLIWTKDGIMYGMIGNKTDAELTKIARSVR</sequence>
<evidence type="ECO:0000313" key="2">
    <source>
        <dbReference type="Proteomes" id="UP000095255"/>
    </source>
</evidence>
<reference evidence="1 2" key="1">
    <citation type="submission" date="2016-09" db="EMBL/GenBank/DDBJ databases">
        <title>Desulfuribacillus arsenicus sp. nov., an obligately anaerobic, dissimilatory arsenic- and antimonate-reducing bacterium isolated from anoxic sediments.</title>
        <authorList>
            <person name="Abin C.A."/>
            <person name="Hollibaugh J.T."/>
        </authorList>
    </citation>
    <scope>NUCLEOTIDE SEQUENCE [LARGE SCALE GENOMIC DNA]</scope>
    <source>
        <strain evidence="1 2">MLFW-2</strain>
    </source>
</reference>
<dbReference type="OrthoDB" id="2079550at2"/>
<dbReference type="STRING" id="1390249.BHU72_09890"/>
<dbReference type="EMBL" id="MJAT01000038">
    <property type="protein sequence ID" value="OEH84506.1"/>
    <property type="molecule type" value="Genomic_DNA"/>
</dbReference>
<dbReference type="AlphaFoldDB" id="A0A1E5L347"/>
<organism evidence="1 2">
    <name type="scientific">Desulfuribacillus stibiiarsenatis</name>
    <dbReference type="NCBI Taxonomy" id="1390249"/>
    <lineage>
        <taxon>Bacteria</taxon>
        <taxon>Bacillati</taxon>
        <taxon>Bacillota</taxon>
        <taxon>Desulfuribacillia</taxon>
        <taxon>Desulfuribacillales</taxon>
        <taxon>Desulfuribacillaceae</taxon>
        <taxon>Desulfuribacillus</taxon>
    </lineage>
</organism>
<name>A0A1E5L347_9FIRM</name>